<evidence type="ECO:0000256" key="9">
    <source>
        <dbReference type="ARBA" id="ARBA00048721"/>
    </source>
</evidence>
<dbReference type="PANTHER" id="PTHR39321:SF3">
    <property type="entry name" value="PHOSPHOPANTETHEINE ADENYLYLTRANSFERASE"/>
    <property type="match status" value="1"/>
</dbReference>
<dbReference type="GO" id="GO:0004515">
    <property type="term" value="F:nicotinate-nucleotide adenylyltransferase activity"/>
    <property type="evidence" value="ECO:0007669"/>
    <property type="project" value="UniProtKB-UniRule"/>
</dbReference>
<evidence type="ECO:0000256" key="8">
    <source>
        <dbReference type="ARBA" id="ARBA00023027"/>
    </source>
</evidence>
<evidence type="ECO:0000256" key="1">
    <source>
        <dbReference type="ARBA" id="ARBA00002324"/>
    </source>
</evidence>
<evidence type="ECO:0000256" key="2">
    <source>
        <dbReference type="ARBA" id="ARBA00005019"/>
    </source>
</evidence>
<comment type="similarity">
    <text evidence="10">Belongs to the NadD family.</text>
</comment>
<sequence length="220" mass="25854">MTTIMKKIGIMGGTFDPIHIGHLILGEAAYQQFQLDRVWFMPAGNPPHKQNRKGRASDEERVEMVRRAIASNPHFDVSMIEMNEDGYTYTYRTLETLRSQNPDTDYYFIIGADSLFDLDQWREPQRILEACHMVVATRNQIPEEQFNQILARRREQYQGDFFQLDTPNLDISSKHLRKMIRGGESVKYYLPDPVIEYINQKQLYMDKSDGGQRCDMQYQE</sequence>
<keyword evidence="4 10" id="KW-0808">Transferase</keyword>
<keyword evidence="5 10" id="KW-0548">Nucleotidyltransferase</keyword>
<evidence type="ECO:0000313" key="13">
    <source>
        <dbReference type="Proteomes" id="UP000515860"/>
    </source>
</evidence>
<keyword evidence="3 10" id="KW-0662">Pyridine nucleotide biosynthesis</keyword>
<dbReference type="NCBIfam" id="TIGR00482">
    <property type="entry name" value="nicotinate (nicotinamide) nucleotide adenylyltransferase"/>
    <property type="match status" value="1"/>
</dbReference>
<comment type="function">
    <text evidence="1 10">Catalyzes the reversible adenylation of nicotinate mononucleotide (NaMN) to nicotinic acid adenine dinucleotide (NaAD).</text>
</comment>
<dbReference type="KEGG" id="whj:H9Q79_04770"/>
<dbReference type="GO" id="GO:0005524">
    <property type="term" value="F:ATP binding"/>
    <property type="evidence" value="ECO:0007669"/>
    <property type="project" value="UniProtKB-KW"/>
</dbReference>
<dbReference type="PANTHER" id="PTHR39321">
    <property type="entry name" value="NICOTINATE-NUCLEOTIDE ADENYLYLTRANSFERASE-RELATED"/>
    <property type="match status" value="1"/>
</dbReference>
<dbReference type="GO" id="GO:0009435">
    <property type="term" value="P:NAD+ biosynthetic process"/>
    <property type="evidence" value="ECO:0007669"/>
    <property type="project" value="UniProtKB-UniRule"/>
</dbReference>
<dbReference type="RefSeq" id="WP_118644492.1">
    <property type="nucleotide sequence ID" value="NZ_CP060635.1"/>
</dbReference>
<comment type="catalytic activity">
    <reaction evidence="9 10">
        <text>nicotinate beta-D-ribonucleotide + ATP + H(+) = deamido-NAD(+) + diphosphate</text>
        <dbReference type="Rhea" id="RHEA:22860"/>
        <dbReference type="ChEBI" id="CHEBI:15378"/>
        <dbReference type="ChEBI" id="CHEBI:30616"/>
        <dbReference type="ChEBI" id="CHEBI:33019"/>
        <dbReference type="ChEBI" id="CHEBI:57502"/>
        <dbReference type="ChEBI" id="CHEBI:58437"/>
        <dbReference type="EC" id="2.7.7.18"/>
    </reaction>
</comment>
<accession>A0A7G9GFM5</accession>
<dbReference type="NCBIfam" id="TIGR00125">
    <property type="entry name" value="cyt_tran_rel"/>
    <property type="match status" value="1"/>
</dbReference>
<gene>
    <name evidence="10" type="primary">nadD</name>
    <name evidence="12" type="ORF">H9Q79_04770</name>
</gene>
<dbReference type="NCBIfam" id="NF000840">
    <property type="entry name" value="PRK00071.1-3"/>
    <property type="match status" value="1"/>
</dbReference>
<protein>
    <recommendedName>
        <fullName evidence="10">Probable nicotinate-nucleotide adenylyltransferase</fullName>
        <ecNumber evidence="10">2.7.7.18</ecNumber>
    </recommendedName>
    <alternativeName>
        <fullName evidence="10">Deamido-NAD(+) diphosphorylase</fullName>
    </alternativeName>
    <alternativeName>
        <fullName evidence="10">Deamido-NAD(+) pyrophosphorylase</fullName>
    </alternativeName>
    <alternativeName>
        <fullName evidence="10">Nicotinate mononucleotide adenylyltransferase</fullName>
        <shortName evidence="10">NaMN adenylyltransferase</shortName>
    </alternativeName>
</protein>
<evidence type="ECO:0000256" key="7">
    <source>
        <dbReference type="ARBA" id="ARBA00022840"/>
    </source>
</evidence>
<dbReference type="EC" id="2.7.7.18" evidence="10"/>
<keyword evidence="6 10" id="KW-0547">Nucleotide-binding</keyword>
<evidence type="ECO:0000256" key="4">
    <source>
        <dbReference type="ARBA" id="ARBA00022679"/>
    </source>
</evidence>
<dbReference type="InterPro" id="IPR014729">
    <property type="entry name" value="Rossmann-like_a/b/a_fold"/>
</dbReference>
<dbReference type="UniPathway" id="UPA00253">
    <property type="reaction ID" value="UER00332"/>
</dbReference>
<dbReference type="HAMAP" id="MF_00244">
    <property type="entry name" value="NaMN_adenylyltr"/>
    <property type="match status" value="1"/>
</dbReference>
<organism evidence="12 13">
    <name type="scientific">Wansuia hejianensis</name>
    <dbReference type="NCBI Taxonomy" id="2763667"/>
    <lineage>
        <taxon>Bacteria</taxon>
        <taxon>Bacillati</taxon>
        <taxon>Bacillota</taxon>
        <taxon>Clostridia</taxon>
        <taxon>Lachnospirales</taxon>
        <taxon>Lachnospiraceae</taxon>
        <taxon>Wansuia</taxon>
    </lineage>
</organism>
<dbReference type="AlphaFoldDB" id="A0A7G9GFM5"/>
<comment type="pathway">
    <text evidence="2 10">Cofactor biosynthesis; NAD(+) biosynthesis; deamido-NAD(+) from nicotinate D-ribonucleotide: step 1/1.</text>
</comment>
<dbReference type="InterPro" id="IPR005248">
    <property type="entry name" value="NadD/NMNAT"/>
</dbReference>
<keyword evidence="13" id="KW-1185">Reference proteome</keyword>
<evidence type="ECO:0000313" key="12">
    <source>
        <dbReference type="EMBL" id="QNM09607.1"/>
    </source>
</evidence>
<keyword evidence="8 10" id="KW-0520">NAD</keyword>
<keyword evidence="7 10" id="KW-0067">ATP-binding</keyword>
<evidence type="ECO:0000256" key="10">
    <source>
        <dbReference type="HAMAP-Rule" id="MF_00244"/>
    </source>
</evidence>
<feature type="domain" description="Cytidyltransferase-like" evidence="11">
    <location>
        <begin position="10"/>
        <end position="178"/>
    </location>
</feature>
<dbReference type="Pfam" id="PF01467">
    <property type="entry name" value="CTP_transf_like"/>
    <property type="match status" value="1"/>
</dbReference>
<dbReference type="Proteomes" id="UP000515860">
    <property type="component" value="Chromosome"/>
</dbReference>
<dbReference type="CDD" id="cd02165">
    <property type="entry name" value="NMNAT"/>
    <property type="match status" value="1"/>
</dbReference>
<evidence type="ECO:0000259" key="11">
    <source>
        <dbReference type="Pfam" id="PF01467"/>
    </source>
</evidence>
<reference evidence="12 13" key="1">
    <citation type="submission" date="2020-08" db="EMBL/GenBank/DDBJ databases">
        <authorList>
            <person name="Liu C."/>
            <person name="Sun Q."/>
        </authorList>
    </citation>
    <scope>NUCLEOTIDE SEQUENCE [LARGE SCALE GENOMIC DNA]</scope>
    <source>
        <strain evidence="12 13">NSJ-29</strain>
    </source>
</reference>
<dbReference type="SUPFAM" id="SSF52374">
    <property type="entry name" value="Nucleotidylyl transferase"/>
    <property type="match status" value="1"/>
</dbReference>
<evidence type="ECO:0000256" key="5">
    <source>
        <dbReference type="ARBA" id="ARBA00022695"/>
    </source>
</evidence>
<dbReference type="EMBL" id="CP060635">
    <property type="protein sequence ID" value="QNM09607.1"/>
    <property type="molecule type" value="Genomic_DNA"/>
</dbReference>
<proteinExistence type="inferred from homology"/>
<evidence type="ECO:0000256" key="6">
    <source>
        <dbReference type="ARBA" id="ARBA00022741"/>
    </source>
</evidence>
<evidence type="ECO:0000256" key="3">
    <source>
        <dbReference type="ARBA" id="ARBA00022642"/>
    </source>
</evidence>
<name>A0A7G9GFM5_9FIRM</name>
<dbReference type="InterPro" id="IPR004821">
    <property type="entry name" value="Cyt_trans-like"/>
</dbReference>
<dbReference type="Gene3D" id="3.40.50.620">
    <property type="entry name" value="HUPs"/>
    <property type="match status" value="1"/>
</dbReference>